<evidence type="ECO:0000313" key="2">
    <source>
        <dbReference type="EnsemblMetazoa" id="AATE014722-PA.1"/>
    </source>
</evidence>
<protein>
    <submittedName>
        <fullName evidence="2">Uncharacterized protein</fullName>
    </submittedName>
</protein>
<reference evidence="2" key="1">
    <citation type="submission" date="2022-08" db="UniProtKB">
        <authorList>
            <consortium name="EnsemblMetazoa"/>
        </authorList>
    </citation>
    <scope>IDENTIFICATION</scope>
    <source>
        <strain evidence="2">EBRO</strain>
    </source>
</reference>
<proteinExistence type="predicted"/>
<accession>A0A182JB07</accession>
<dbReference type="EnsemblMetazoa" id="AATE014722-RA">
    <property type="protein sequence ID" value="AATE014722-PA.1"/>
    <property type="gene ID" value="AATE014722"/>
</dbReference>
<organism evidence="2">
    <name type="scientific">Anopheles atroparvus</name>
    <name type="common">European mosquito</name>
    <dbReference type="NCBI Taxonomy" id="41427"/>
    <lineage>
        <taxon>Eukaryota</taxon>
        <taxon>Metazoa</taxon>
        <taxon>Ecdysozoa</taxon>
        <taxon>Arthropoda</taxon>
        <taxon>Hexapoda</taxon>
        <taxon>Insecta</taxon>
        <taxon>Pterygota</taxon>
        <taxon>Neoptera</taxon>
        <taxon>Endopterygota</taxon>
        <taxon>Diptera</taxon>
        <taxon>Nematocera</taxon>
        <taxon>Culicoidea</taxon>
        <taxon>Culicidae</taxon>
        <taxon>Anophelinae</taxon>
        <taxon>Anopheles</taxon>
    </lineage>
</organism>
<dbReference type="VEuPathDB" id="VectorBase:AATE014722"/>
<name>A0A182JB07_ANOAO</name>
<feature type="region of interest" description="Disordered" evidence="1">
    <location>
        <begin position="114"/>
        <end position="148"/>
    </location>
</feature>
<sequence>MAKEMVEDSEAVTYELQDEQGDDDLKAEREHLNARQDIVRLLDFGDEAVEVGQLHREHVVLDADVEHLCEGETLRGDQPRRRPHDAAHLVQVVQLVAAVGVGLDERQHHAVRQDALASEQVDGGGQQTRRDRGAQKRPRVAVDGQPEEARVPAQDMLGANVPRRHLPVRPVALGQQVLEGAAAAHENGDAPDADGGEEERDQHVHHVEHVALEVHHVVQRDEHEQRRQPDEQQRQRVHAVPRLVAVHADQLQQQPLALDQLVERLDRMVAHGVMPRHQHWGDGFPLCKEVEEEGWVESWEEKTERRKPPRGIMIEVVNQINMRPKHEDDDDKLPRGPMLDLRWLADRSGPFDLNTDCTCRLKRTSSRGPCLPPEVVRPVTFAMIAGVGKAGKKRKRIC</sequence>
<evidence type="ECO:0000256" key="1">
    <source>
        <dbReference type="SAM" id="MobiDB-lite"/>
    </source>
</evidence>
<feature type="region of interest" description="Disordered" evidence="1">
    <location>
        <begin position="1"/>
        <end position="23"/>
    </location>
</feature>
<dbReference type="AlphaFoldDB" id="A0A182JB07"/>